<dbReference type="PRINTS" id="PR01438">
    <property type="entry name" value="UNVRSLSTRESS"/>
</dbReference>
<proteinExistence type="inferred from homology"/>
<dbReference type="Pfam" id="PF00582">
    <property type="entry name" value="Usp"/>
    <property type="match status" value="1"/>
</dbReference>
<dbReference type="CDD" id="cd00293">
    <property type="entry name" value="USP-like"/>
    <property type="match status" value="1"/>
</dbReference>
<dbReference type="PANTHER" id="PTHR46268:SF6">
    <property type="entry name" value="UNIVERSAL STRESS PROTEIN UP12"/>
    <property type="match status" value="1"/>
</dbReference>
<dbReference type="Gene3D" id="3.40.50.620">
    <property type="entry name" value="HUPs"/>
    <property type="match status" value="1"/>
</dbReference>
<keyword evidence="5" id="KW-1185">Reference proteome</keyword>
<protein>
    <recommendedName>
        <fullName evidence="2">Universal stress protein</fullName>
    </recommendedName>
</protein>
<reference evidence="4 5" key="1">
    <citation type="submission" date="2016-10" db="EMBL/GenBank/DDBJ databases">
        <authorList>
            <person name="de Groot N.N."/>
        </authorList>
    </citation>
    <scope>NUCLEOTIDE SEQUENCE [LARGE SCALE GENOMIC DNA]</scope>
    <source>
        <strain evidence="4 5">DSM 23553</strain>
    </source>
</reference>
<dbReference type="RefSeq" id="WP_093113399.1">
    <property type="nucleotide sequence ID" value="NZ_FNGG01000004.1"/>
</dbReference>
<sequence length="145" mass="16495">MKNILVAINFEKNAEHLISKAEEMAVAFNSKIWILHVTEPDPDDYLGLEAGPQFAQDRRVAKRKKEQALVEDLTQKLKDKGFDAEGLLISGPTAKTIKKEVKRLDIDMVIAGHHKRNFFYQMFVGNVEQDIIEDLKVPVLLIPLN</sequence>
<dbReference type="PANTHER" id="PTHR46268">
    <property type="entry name" value="STRESS RESPONSE PROTEIN NHAX"/>
    <property type="match status" value="1"/>
</dbReference>
<comment type="similarity">
    <text evidence="1 2">Belongs to the universal stress protein A family.</text>
</comment>
<evidence type="ECO:0000256" key="2">
    <source>
        <dbReference type="PIRNR" id="PIRNR006276"/>
    </source>
</evidence>
<dbReference type="STRING" id="390640.SAMN04488034_104119"/>
<organism evidence="4 5">
    <name type="scientific">Salinimicrobium catena</name>
    <dbReference type="NCBI Taxonomy" id="390640"/>
    <lineage>
        <taxon>Bacteria</taxon>
        <taxon>Pseudomonadati</taxon>
        <taxon>Bacteroidota</taxon>
        <taxon>Flavobacteriia</taxon>
        <taxon>Flavobacteriales</taxon>
        <taxon>Flavobacteriaceae</taxon>
        <taxon>Salinimicrobium</taxon>
    </lineage>
</organism>
<dbReference type="PIRSF" id="PIRSF006276">
    <property type="entry name" value="UspA"/>
    <property type="match status" value="1"/>
</dbReference>
<evidence type="ECO:0000313" key="4">
    <source>
        <dbReference type="EMBL" id="SEF00013.1"/>
    </source>
</evidence>
<evidence type="ECO:0000313" key="5">
    <source>
        <dbReference type="Proteomes" id="UP000199448"/>
    </source>
</evidence>
<dbReference type="InterPro" id="IPR014729">
    <property type="entry name" value="Rossmann-like_a/b/a_fold"/>
</dbReference>
<dbReference type="InterPro" id="IPR006015">
    <property type="entry name" value="Universal_stress_UspA"/>
</dbReference>
<dbReference type="AlphaFoldDB" id="A0A1H5NEI8"/>
<evidence type="ECO:0000256" key="1">
    <source>
        <dbReference type="ARBA" id="ARBA00008791"/>
    </source>
</evidence>
<evidence type="ECO:0000259" key="3">
    <source>
        <dbReference type="Pfam" id="PF00582"/>
    </source>
</evidence>
<dbReference type="Proteomes" id="UP000199448">
    <property type="component" value="Unassembled WGS sequence"/>
</dbReference>
<gene>
    <name evidence="4" type="ORF">SAMN04488034_104119</name>
</gene>
<dbReference type="EMBL" id="FNUG01000004">
    <property type="protein sequence ID" value="SEF00013.1"/>
    <property type="molecule type" value="Genomic_DNA"/>
</dbReference>
<name>A0A1H5NEI8_9FLAO</name>
<comment type="subcellular location">
    <subcellularLocation>
        <location evidence="2">Cytoplasm</location>
    </subcellularLocation>
</comment>
<accession>A0A1H5NEI8</accession>
<dbReference type="SUPFAM" id="SSF52402">
    <property type="entry name" value="Adenine nucleotide alpha hydrolases-like"/>
    <property type="match status" value="1"/>
</dbReference>
<feature type="domain" description="UspA" evidence="3">
    <location>
        <begin position="1"/>
        <end position="143"/>
    </location>
</feature>
<dbReference type="InterPro" id="IPR006016">
    <property type="entry name" value="UspA"/>
</dbReference>
<dbReference type="OrthoDB" id="1440479at2"/>
<keyword evidence="2" id="KW-0963">Cytoplasm</keyword>
<dbReference type="GO" id="GO:0005737">
    <property type="term" value="C:cytoplasm"/>
    <property type="evidence" value="ECO:0007669"/>
    <property type="project" value="UniProtKB-SubCell"/>
</dbReference>